<dbReference type="SUPFAM" id="SSF56601">
    <property type="entry name" value="beta-lactamase/transpeptidase-like"/>
    <property type="match status" value="1"/>
</dbReference>
<dbReference type="PANTHER" id="PTHR46825:SF12">
    <property type="entry name" value="PENICILLIN-BINDING PROTEIN 4"/>
    <property type="match status" value="1"/>
</dbReference>
<keyword evidence="4" id="KW-1185">Reference proteome</keyword>
<name>A0A290WU53_9BURK</name>
<feature type="domain" description="Beta-lactamase-related" evidence="2">
    <location>
        <begin position="68"/>
        <end position="379"/>
    </location>
</feature>
<evidence type="ECO:0000313" key="4">
    <source>
        <dbReference type="Proteomes" id="UP000218437"/>
    </source>
</evidence>
<dbReference type="InterPro" id="IPR001466">
    <property type="entry name" value="Beta-lactam-related"/>
</dbReference>
<dbReference type="EMBL" id="CP023422">
    <property type="protein sequence ID" value="ATD60435.1"/>
    <property type="molecule type" value="Genomic_DNA"/>
</dbReference>
<dbReference type="Gene3D" id="3.40.710.10">
    <property type="entry name" value="DD-peptidase/beta-lactamase superfamily"/>
    <property type="match status" value="1"/>
</dbReference>
<dbReference type="Proteomes" id="UP000218437">
    <property type="component" value="Chromosome"/>
</dbReference>
<reference evidence="3 4" key="1">
    <citation type="submission" date="2017-09" db="EMBL/GenBank/DDBJ databases">
        <title>Complete genome sequence of Janthinobacterium svalbardensis PAMC 27463.</title>
        <authorList>
            <person name="Cho Y.-J."/>
            <person name="Cho A."/>
            <person name="Kim O.-S."/>
            <person name="Lee J.-I."/>
        </authorList>
    </citation>
    <scope>NUCLEOTIDE SEQUENCE [LARGE SCALE GENOMIC DNA]</scope>
    <source>
        <strain evidence="3 4">PAMC 27463</strain>
    </source>
</reference>
<dbReference type="Pfam" id="PF00144">
    <property type="entry name" value="Beta-lactamase"/>
    <property type="match status" value="1"/>
</dbReference>
<dbReference type="InterPro" id="IPR012338">
    <property type="entry name" value="Beta-lactam/transpept-like"/>
</dbReference>
<feature type="signal peptide" evidence="1">
    <location>
        <begin position="1"/>
        <end position="39"/>
    </location>
</feature>
<evidence type="ECO:0000256" key="1">
    <source>
        <dbReference type="SAM" id="SignalP"/>
    </source>
</evidence>
<protein>
    <recommendedName>
        <fullName evidence="2">Beta-lactamase-related domain-containing protein</fullName>
    </recommendedName>
</protein>
<feature type="chain" id="PRO_5013194346" description="Beta-lactamase-related domain-containing protein" evidence="1">
    <location>
        <begin position="40"/>
        <end position="496"/>
    </location>
</feature>
<evidence type="ECO:0000259" key="2">
    <source>
        <dbReference type="Pfam" id="PF00144"/>
    </source>
</evidence>
<proteinExistence type="predicted"/>
<dbReference type="InterPro" id="IPR050491">
    <property type="entry name" value="AmpC-like"/>
</dbReference>
<dbReference type="AlphaFoldDB" id="A0A290WU53"/>
<sequence>MEGKLMRIRLWLLPVHASSRALRLGALLGVAACSGPAHAGESDIAERIASGLRQRVDIAGEATQTFDIQQRLRRYKVSSVSVAVIRDGKIAWAGVYRQPSAPAADTDTLYQAASISKGLTGALAQRLTGSNKLQLDSSVDACLRPWSLPSGQQSPEHPVTLRNLLNHTAGATVSGFPGYPPSQAIPTDLQVIKGEPPSLTPAVAIQTIPGAAHAYSGGGYTIAQVAMQQCLRTPFAELMRQQVLQPLRMRRSTFAQPLPAAEHNRARGHYADGSEVEGGAFVYPELAAAGLWTTASDLARFAIGVQQSWKIGTAFLSTTKARDLLTPALNNYAQGFFVVGDGEHKRFMHSGGNTGFKSTYAMYLDSGNGVVVMTDGDNGSYLGGEIVKAVASAYDWPDFKPRLAQTAPLDLATATRHVGIYQLDNFEGRFANRYELRFDGKDWTMVMPDIGATRLVPTGKNSLVSPETGDIIELMQDGAQDLLLIGGRKAHRSPDS</sequence>
<organism evidence="3 4">
    <name type="scientific">Janthinobacterium svalbardensis</name>
    <dbReference type="NCBI Taxonomy" id="368607"/>
    <lineage>
        <taxon>Bacteria</taxon>
        <taxon>Pseudomonadati</taxon>
        <taxon>Pseudomonadota</taxon>
        <taxon>Betaproteobacteria</taxon>
        <taxon>Burkholderiales</taxon>
        <taxon>Oxalobacteraceae</taxon>
        <taxon>Janthinobacterium</taxon>
    </lineage>
</organism>
<dbReference type="KEGG" id="jsv:CNX70_09775"/>
<gene>
    <name evidence="3" type="ORF">CNX70_09775</name>
</gene>
<keyword evidence="1" id="KW-0732">Signal</keyword>
<evidence type="ECO:0000313" key="3">
    <source>
        <dbReference type="EMBL" id="ATD60435.1"/>
    </source>
</evidence>
<dbReference type="PANTHER" id="PTHR46825">
    <property type="entry name" value="D-ALANYL-D-ALANINE-CARBOXYPEPTIDASE/ENDOPEPTIDASE AMPH"/>
    <property type="match status" value="1"/>
</dbReference>
<accession>A0A290WU53</accession>